<dbReference type="InterPro" id="IPR036457">
    <property type="entry name" value="PPM-type-like_dom_sf"/>
</dbReference>
<gene>
    <name evidence="2" type="ORF">Acor_76970</name>
</gene>
<dbReference type="EMBL" id="BLAD01000106">
    <property type="protein sequence ID" value="GES05629.1"/>
    <property type="molecule type" value="Genomic_DNA"/>
</dbReference>
<comment type="caution">
    <text evidence="2">The sequence shown here is derived from an EMBL/GenBank/DDBJ whole genome shotgun (WGS) entry which is preliminary data.</text>
</comment>
<dbReference type="SUPFAM" id="SSF81606">
    <property type="entry name" value="PP2C-like"/>
    <property type="match status" value="1"/>
</dbReference>
<organism evidence="2 3">
    <name type="scientific">Acrocarpospora corrugata</name>
    <dbReference type="NCBI Taxonomy" id="35763"/>
    <lineage>
        <taxon>Bacteria</taxon>
        <taxon>Bacillati</taxon>
        <taxon>Actinomycetota</taxon>
        <taxon>Actinomycetes</taxon>
        <taxon>Streptosporangiales</taxon>
        <taxon>Streptosporangiaceae</taxon>
        <taxon>Acrocarpospora</taxon>
    </lineage>
</organism>
<evidence type="ECO:0000259" key="1">
    <source>
        <dbReference type="PROSITE" id="PS51746"/>
    </source>
</evidence>
<proteinExistence type="predicted"/>
<name>A0A5M3WB82_9ACTN</name>
<feature type="domain" description="PPM-type phosphatase" evidence="1">
    <location>
        <begin position="1"/>
        <end position="192"/>
    </location>
</feature>
<reference evidence="2 3" key="1">
    <citation type="submission" date="2019-10" db="EMBL/GenBank/DDBJ databases">
        <title>Whole genome shotgun sequence of Acrocarpospora corrugata NBRC 13972.</title>
        <authorList>
            <person name="Ichikawa N."/>
            <person name="Kimura A."/>
            <person name="Kitahashi Y."/>
            <person name="Komaki H."/>
            <person name="Oguchi A."/>
        </authorList>
    </citation>
    <scope>NUCLEOTIDE SEQUENCE [LARGE SCALE GENOMIC DNA]</scope>
    <source>
        <strain evidence="2 3">NBRC 13972</strain>
    </source>
</reference>
<accession>A0A5M3WB82</accession>
<dbReference type="Gene3D" id="3.60.40.10">
    <property type="entry name" value="PPM-type phosphatase domain"/>
    <property type="match status" value="1"/>
</dbReference>
<dbReference type="AlphaFoldDB" id="A0A5M3WB82"/>
<dbReference type="PROSITE" id="PS51746">
    <property type="entry name" value="PPM_2"/>
    <property type="match status" value="1"/>
</dbReference>
<keyword evidence="3" id="KW-1185">Reference proteome</keyword>
<dbReference type="Proteomes" id="UP000334990">
    <property type="component" value="Unassembled WGS sequence"/>
</dbReference>
<sequence>MVGAAIVDGIARFAQIAAEVASRVGPRKTPTLGILAAAELAALPGTVPITPDGVAVLAVAQPGEETGIAWTGDSRVYGWDGEQLVQRSTDHTVGQYLRVNGIPVELAKEHDNWIRCSLGRASVATVHFARIADPLVLLTSDGVPDGIPHAELERLVREHRGEPQALADAIVAATRGNEEGYRDDATVVVLAQPRMDGTPGC</sequence>
<dbReference type="InterPro" id="IPR001932">
    <property type="entry name" value="PPM-type_phosphatase-like_dom"/>
</dbReference>
<evidence type="ECO:0000313" key="3">
    <source>
        <dbReference type="Proteomes" id="UP000334990"/>
    </source>
</evidence>
<dbReference type="RefSeq" id="WP_174876255.1">
    <property type="nucleotide sequence ID" value="NZ_BLAD01000106.1"/>
</dbReference>
<protein>
    <recommendedName>
        <fullName evidence="1">PPM-type phosphatase domain-containing protein</fullName>
    </recommendedName>
</protein>
<evidence type="ECO:0000313" key="2">
    <source>
        <dbReference type="EMBL" id="GES05629.1"/>
    </source>
</evidence>